<gene>
    <name evidence="1" type="ORF">NHX12_003568</name>
</gene>
<proteinExistence type="predicted"/>
<comment type="caution">
    <text evidence="1">The sequence shown here is derived from an EMBL/GenBank/DDBJ whole genome shotgun (WGS) entry which is preliminary data.</text>
</comment>
<accession>A0A9Q0E112</accession>
<dbReference type="EMBL" id="JANIIK010000110">
    <property type="protein sequence ID" value="KAJ3597168.1"/>
    <property type="molecule type" value="Genomic_DNA"/>
</dbReference>
<dbReference type="AlphaFoldDB" id="A0A9Q0E112"/>
<dbReference type="Proteomes" id="UP001148018">
    <property type="component" value="Unassembled WGS sequence"/>
</dbReference>
<dbReference type="OrthoDB" id="437457at2759"/>
<reference evidence="1" key="1">
    <citation type="submission" date="2022-07" db="EMBL/GenBank/DDBJ databases">
        <title>Chromosome-level genome of Muraenolepis orangiensis.</title>
        <authorList>
            <person name="Kim J."/>
        </authorList>
    </citation>
    <scope>NUCLEOTIDE SEQUENCE</scope>
    <source>
        <strain evidence="1">KU_S4_2022</strain>
        <tissue evidence="1">Muscle</tissue>
    </source>
</reference>
<sequence>MSAPPSPGGLEVMTSLGPAHGEVMSSLGPAHTEVMTSLGPAHTEVMTSLGPAHTEVMTSLGPAHTEVMTSLGPTHTEVMTSLGPTHGGVMTSLGPALSQVTMTTGSEPALSHAPRGPWLYLEQLADTLLSNAQQLKALIGQAKQETCQSETGTLGHLTRKEVSQDWKEHQHSCQPGAPLPLEEDPLTTMDITKVMV</sequence>
<protein>
    <submittedName>
        <fullName evidence="1">Uncharacterized protein</fullName>
    </submittedName>
</protein>
<keyword evidence="2" id="KW-1185">Reference proteome</keyword>
<evidence type="ECO:0000313" key="1">
    <source>
        <dbReference type="EMBL" id="KAJ3597168.1"/>
    </source>
</evidence>
<evidence type="ECO:0000313" key="2">
    <source>
        <dbReference type="Proteomes" id="UP001148018"/>
    </source>
</evidence>
<organism evidence="1 2">
    <name type="scientific">Muraenolepis orangiensis</name>
    <name type="common">Patagonian moray cod</name>
    <dbReference type="NCBI Taxonomy" id="630683"/>
    <lineage>
        <taxon>Eukaryota</taxon>
        <taxon>Metazoa</taxon>
        <taxon>Chordata</taxon>
        <taxon>Craniata</taxon>
        <taxon>Vertebrata</taxon>
        <taxon>Euteleostomi</taxon>
        <taxon>Actinopterygii</taxon>
        <taxon>Neopterygii</taxon>
        <taxon>Teleostei</taxon>
        <taxon>Neoteleostei</taxon>
        <taxon>Acanthomorphata</taxon>
        <taxon>Zeiogadaria</taxon>
        <taxon>Gadariae</taxon>
        <taxon>Gadiformes</taxon>
        <taxon>Muraenolepidoidei</taxon>
        <taxon>Muraenolepididae</taxon>
        <taxon>Muraenolepis</taxon>
    </lineage>
</organism>
<name>A0A9Q0E112_9TELE</name>